<dbReference type="Proteomes" id="UP000285575">
    <property type="component" value="Unassembled WGS sequence"/>
</dbReference>
<gene>
    <name evidence="3" type="ORF">EOE66_00105</name>
</gene>
<reference evidence="3 4" key="1">
    <citation type="submission" date="2019-01" db="EMBL/GenBank/DDBJ databases">
        <authorList>
            <person name="Chen W.-M."/>
        </authorList>
    </citation>
    <scope>NUCLEOTIDE SEQUENCE [LARGE SCALE GENOMIC DNA]</scope>
    <source>
        <strain evidence="3 4">KYPY4</strain>
    </source>
</reference>
<sequence>MKTPLLSLVLATATVAAQAHVTLETPQATAGAGYKAVLRVSHGCQGTATHTLTVRLPAGFRGAKPMPKAGWALSVQKAPLAQPYESHGRRVTEDVVEITWKATSREAWLPDAHYDEFVLRGQAPQAAGPAWFKVQQLCEQGQWDWFDVPASGTTTRGLKAPAALLEVMPAAPAAPGGHHH</sequence>
<feature type="domain" description="YncI copper-binding" evidence="2">
    <location>
        <begin position="20"/>
        <end position="167"/>
    </location>
</feature>
<dbReference type="CDD" id="cd08545">
    <property type="entry name" value="YcnI_like"/>
    <property type="match status" value="1"/>
</dbReference>
<comment type="caution">
    <text evidence="3">The sequence shown here is derived from an EMBL/GenBank/DDBJ whole genome shotgun (WGS) entry which is preliminary data.</text>
</comment>
<evidence type="ECO:0000259" key="2">
    <source>
        <dbReference type="Pfam" id="PF07987"/>
    </source>
</evidence>
<evidence type="ECO:0000313" key="3">
    <source>
        <dbReference type="EMBL" id="RVU49033.1"/>
    </source>
</evidence>
<dbReference type="Pfam" id="PF07987">
    <property type="entry name" value="DUF1775"/>
    <property type="match status" value="1"/>
</dbReference>
<dbReference type="InterPro" id="IPR012533">
    <property type="entry name" value="YcnI-copper_dom"/>
</dbReference>
<keyword evidence="1" id="KW-0732">Signal</keyword>
<dbReference type="EMBL" id="SACR01000001">
    <property type="protein sequence ID" value="RVU49033.1"/>
    <property type="molecule type" value="Genomic_DNA"/>
</dbReference>
<dbReference type="InterPro" id="IPR038507">
    <property type="entry name" value="YcnI-like_sf"/>
</dbReference>
<organism evidence="3 4">
    <name type="scientific">Rubrivivax rivuli</name>
    <dbReference type="NCBI Taxonomy" id="1862385"/>
    <lineage>
        <taxon>Bacteria</taxon>
        <taxon>Pseudomonadati</taxon>
        <taxon>Pseudomonadota</taxon>
        <taxon>Betaproteobacteria</taxon>
        <taxon>Burkholderiales</taxon>
        <taxon>Sphaerotilaceae</taxon>
        <taxon>Rubrivivax</taxon>
    </lineage>
</organism>
<feature type="chain" id="PRO_5019071617" evidence="1">
    <location>
        <begin position="20"/>
        <end position="180"/>
    </location>
</feature>
<accession>A0A437RQG3</accession>
<evidence type="ECO:0000256" key="1">
    <source>
        <dbReference type="SAM" id="SignalP"/>
    </source>
</evidence>
<keyword evidence="4" id="KW-1185">Reference proteome</keyword>
<dbReference type="AlphaFoldDB" id="A0A437RQG3"/>
<dbReference type="Gene3D" id="2.60.40.2230">
    <property type="entry name" value="Uncharacterised protein YcnI-like PF07987, DUF1775"/>
    <property type="match status" value="1"/>
</dbReference>
<dbReference type="OrthoDB" id="9796962at2"/>
<evidence type="ECO:0000313" key="4">
    <source>
        <dbReference type="Proteomes" id="UP000285575"/>
    </source>
</evidence>
<feature type="signal peptide" evidence="1">
    <location>
        <begin position="1"/>
        <end position="19"/>
    </location>
</feature>
<dbReference type="RefSeq" id="WP_128226674.1">
    <property type="nucleotide sequence ID" value="NZ_SACR01000001.1"/>
</dbReference>
<name>A0A437RQG3_9BURK</name>
<protein>
    <submittedName>
        <fullName evidence="3">DUF1775 domain-containing protein</fullName>
    </submittedName>
</protein>
<proteinExistence type="predicted"/>